<dbReference type="PANTHER" id="PTHR43798">
    <property type="entry name" value="MONOACYLGLYCEROL LIPASE"/>
    <property type="match status" value="1"/>
</dbReference>
<gene>
    <name evidence="2" type="ORF">CYL18_13325</name>
</gene>
<dbReference type="PANTHER" id="PTHR43798:SF33">
    <property type="entry name" value="HYDROLASE, PUTATIVE (AFU_ORTHOLOGUE AFUA_2G14860)-RELATED"/>
    <property type="match status" value="1"/>
</dbReference>
<dbReference type="EMBL" id="PKOZ01000008">
    <property type="protein sequence ID" value="PQD94719.1"/>
    <property type="molecule type" value="Genomic_DNA"/>
</dbReference>
<evidence type="ECO:0000313" key="2">
    <source>
        <dbReference type="EMBL" id="PQD94719.1"/>
    </source>
</evidence>
<organism evidence="2 3">
    <name type="scientific">Pradoshia eiseniae</name>
    <dbReference type="NCBI Taxonomy" id="2064768"/>
    <lineage>
        <taxon>Bacteria</taxon>
        <taxon>Bacillati</taxon>
        <taxon>Bacillota</taxon>
        <taxon>Bacilli</taxon>
        <taxon>Bacillales</taxon>
        <taxon>Bacillaceae</taxon>
        <taxon>Pradoshia</taxon>
    </lineage>
</organism>
<dbReference type="PRINTS" id="PR00111">
    <property type="entry name" value="ABHYDROLASE"/>
</dbReference>
<keyword evidence="3" id="KW-1185">Reference proteome</keyword>
<dbReference type="Gene3D" id="3.40.50.1820">
    <property type="entry name" value="alpha/beta hydrolase"/>
    <property type="match status" value="1"/>
</dbReference>
<name>A0A2S7MY66_9BACI</name>
<comment type="caution">
    <text evidence="2">The sequence shown here is derived from an EMBL/GenBank/DDBJ whole genome shotgun (WGS) entry which is preliminary data.</text>
</comment>
<dbReference type="Proteomes" id="UP000239663">
    <property type="component" value="Unassembled WGS sequence"/>
</dbReference>
<dbReference type="InterPro" id="IPR000073">
    <property type="entry name" value="AB_hydrolase_1"/>
</dbReference>
<accession>A0A2S7MY66</accession>
<dbReference type="InterPro" id="IPR029058">
    <property type="entry name" value="AB_hydrolase_fold"/>
</dbReference>
<evidence type="ECO:0000259" key="1">
    <source>
        <dbReference type="Pfam" id="PF12697"/>
    </source>
</evidence>
<dbReference type="GO" id="GO:0016787">
    <property type="term" value="F:hydrolase activity"/>
    <property type="evidence" value="ECO:0007669"/>
    <property type="project" value="UniProtKB-KW"/>
</dbReference>
<dbReference type="OrthoDB" id="6191536at2"/>
<reference evidence="2 3" key="1">
    <citation type="submission" date="2017-12" db="EMBL/GenBank/DDBJ databases">
        <title>Taxonomic description and draft genome of Pradoshia cofamensis Gen. nov., sp. nov., a thermotolerant bacillale isolated from anterior gut of earthworm Eisenia fetida.</title>
        <authorList>
            <person name="Saha T."/>
            <person name="Chakraborty R."/>
        </authorList>
    </citation>
    <scope>NUCLEOTIDE SEQUENCE [LARGE SCALE GENOMIC DNA]</scope>
    <source>
        <strain evidence="2 3">EAG3</strain>
    </source>
</reference>
<dbReference type="Pfam" id="PF12697">
    <property type="entry name" value="Abhydrolase_6"/>
    <property type="match status" value="1"/>
</dbReference>
<dbReference type="InterPro" id="IPR050266">
    <property type="entry name" value="AB_hydrolase_sf"/>
</dbReference>
<dbReference type="AlphaFoldDB" id="A0A2S7MY66"/>
<feature type="domain" description="AB hydrolase-1" evidence="1">
    <location>
        <begin position="5"/>
        <end position="215"/>
    </location>
</feature>
<evidence type="ECO:0000313" key="3">
    <source>
        <dbReference type="Proteomes" id="UP000239663"/>
    </source>
</evidence>
<proteinExistence type="predicted"/>
<protein>
    <submittedName>
        <fullName evidence="2">Alpha/beta hydrolase</fullName>
    </submittedName>
</protein>
<keyword evidence="2" id="KW-0378">Hydrolase</keyword>
<sequence>MKKLYFLHGFMGTSDTHFTEQIAYFKEKYELILIDLPGHGNAPADASDNYFEETLNYVIAKIQNTGEGYVIGLSLGASLAIHIALRVPELVRGIVLTGYTPFIPEELEVVMQKQYEYFSNIEEKDEAIAEYFMGLHGERWKRTLNHVNHTMTFLYPEATKEHIQTIKVPVLLLNGSNELYEVNSAAYIKKINKDILIGLVPNAGHTANIDQPDIYNKIVDSFLKDTDKVPV</sequence>
<dbReference type="GO" id="GO:0016020">
    <property type="term" value="C:membrane"/>
    <property type="evidence" value="ECO:0007669"/>
    <property type="project" value="TreeGrafter"/>
</dbReference>
<dbReference type="SUPFAM" id="SSF53474">
    <property type="entry name" value="alpha/beta-Hydrolases"/>
    <property type="match status" value="1"/>
</dbReference>